<proteinExistence type="predicted"/>
<name>A0ABP9V6U9_9BACT</name>
<feature type="transmembrane region" description="Helical" evidence="1">
    <location>
        <begin position="38"/>
        <end position="62"/>
    </location>
</feature>
<dbReference type="EMBL" id="BAABRL010000010">
    <property type="protein sequence ID" value="GAA5496806.1"/>
    <property type="molecule type" value="Genomic_DNA"/>
</dbReference>
<protein>
    <recommendedName>
        <fullName evidence="4">Lipopolysaccharide assembly protein A domain-containing protein</fullName>
    </recommendedName>
</protein>
<gene>
    <name evidence="2" type="ORF">Rhal01_02991</name>
</gene>
<evidence type="ECO:0000313" key="2">
    <source>
        <dbReference type="EMBL" id="GAA5496806.1"/>
    </source>
</evidence>
<evidence type="ECO:0000313" key="3">
    <source>
        <dbReference type="Proteomes" id="UP001424741"/>
    </source>
</evidence>
<dbReference type="RefSeq" id="WP_346189416.1">
    <property type="nucleotide sequence ID" value="NZ_BAABRL010000010.1"/>
</dbReference>
<comment type="caution">
    <text evidence="2">The sequence shown here is derived from an EMBL/GenBank/DDBJ whole genome shotgun (WGS) entry which is preliminary data.</text>
</comment>
<organism evidence="2 3">
    <name type="scientific">Rubritalea halochordaticola</name>
    <dbReference type="NCBI Taxonomy" id="714537"/>
    <lineage>
        <taxon>Bacteria</taxon>
        <taxon>Pseudomonadati</taxon>
        <taxon>Verrucomicrobiota</taxon>
        <taxon>Verrucomicrobiia</taxon>
        <taxon>Verrucomicrobiales</taxon>
        <taxon>Rubritaleaceae</taxon>
        <taxon>Rubritalea</taxon>
    </lineage>
</organism>
<dbReference type="Proteomes" id="UP001424741">
    <property type="component" value="Unassembled WGS sequence"/>
</dbReference>
<sequence>MKTTKLLLLLLLVALLSALVIQNRGLLPVKFLWLSGEISGIVLLFLTAASGFVTGIIVTLLMKRSELNKKK</sequence>
<keyword evidence="1" id="KW-0472">Membrane</keyword>
<evidence type="ECO:0000256" key="1">
    <source>
        <dbReference type="SAM" id="Phobius"/>
    </source>
</evidence>
<keyword evidence="1" id="KW-0812">Transmembrane</keyword>
<accession>A0ABP9V6U9</accession>
<keyword evidence="1" id="KW-1133">Transmembrane helix</keyword>
<reference evidence="2 3" key="1">
    <citation type="submission" date="2024-02" db="EMBL/GenBank/DDBJ databases">
        <title>Rubritalea halochordaticola NBRC 107102.</title>
        <authorList>
            <person name="Ichikawa N."/>
            <person name="Katano-Makiyama Y."/>
            <person name="Hidaka K."/>
        </authorList>
    </citation>
    <scope>NUCLEOTIDE SEQUENCE [LARGE SCALE GENOMIC DNA]</scope>
    <source>
        <strain evidence="2 3">NBRC 107102</strain>
    </source>
</reference>
<evidence type="ECO:0008006" key="4">
    <source>
        <dbReference type="Google" id="ProtNLM"/>
    </source>
</evidence>
<keyword evidence="3" id="KW-1185">Reference proteome</keyword>